<proteinExistence type="predicted"/>
<name>A0A1S8M7W1_9CLOT</name>
<reference evidence="1 2" key="1">
    <citation type="submission" date="2022-04" db="EMBL/GenBank/DDBJ databases">
        <title>Genome sequence of C. roseum typestrain.</title>
        <authorList>
            <person name="Poehlein A."/>
            <person name="Schoch T."/>
            <person name="Duerre P."/>
            <person name="Daniel R."/>
        </authorList>
    </citation>
    <scope>NUCLEOTIDE SEQUENCE [LARGE SCALE GENOMIC DNA]</scope>
    <source>
        <strain evidence="1 2">DSM 7320</strain>
    </source>
</reference>
<accession>A0A1S8M7W1</accession>
<keyword evidence="2" id="KW-1185">Reference proteome</keyword>
<dbReference type="RefSeq" id="WP_077834152.1">
    <property type="nucleotide sequence ID" value="NZ_CP096983.1"/>
</dbReference>
<protein>
    <submittedName>
        <fullName evidence="1">Uncharacterized protein</fullName>
    </submittedName>
</protein>
<evidence type="ECO:0000313" key="2">
    <source>
        <dbReference type="Proteomes" id="UP000190951"/>
    </source>
</evidence>
<dbReference type="AlphaFoldDB" id="A0A1S8M7W1"/>
<dbReference type="Proteomes" id="UP000190951">
    <property type="component" value="Chromosome"/>
</dbReference>
<evidence type="ECO:0000313" key="1">
    <source>
        <dbReference type="EMBL" id="URZ12778.1"/>
    </source>
</evidence>
<gene>
    <name evidence="1" type="ORF">CROST_035230</name>
</gene>
<dbReference type="EMBL" id="CP096983">
    <property type="protein sequence ID" value="URZ12778.1"/>
    <property type="molecule type" value="Genomic_DNA"/>
</dbReference>
<dbReference type="KEGG" id="crw:CROST_035230"/>
<dbReference type="STRING" id="84029.CROST_39470"/>
<organism evidence="1 2">
    <name type="scientific">Clostridium felsineum</name>
    <dbReference type="NCBI Taxonomy" id="36839"/>
    <lineage>
        <taxon>Bacteria</taxon>
        <taxon>Bacillati</taxon>
        <taxon>Bacillota</taxon>
        <taxon>Clostridia</taxon>
        <taxon>Eubacteriales</taxon>
        <taxon>Clostridiaceae</taxon>
        <taxon>Clostridium</taxon>
    </lineage>
</organism>
<sequence>MIVKKISFATPLETLKDIKDDNIDVFVELEDGYSYTIVVATEQNLITQMNNSRKDFIEAGCPFVIVKELRKNIIKDAVQSYAEGNAYWLKLNHLSSEFDIGVLDEMIEKINKDNN</sequence>